<evidence type="ECO:0000256" key="1">
    <source>
        <dbReference type="ARBA" id="ARBA00004141"/>
    </source>
</evidence>
<dbReference type="PRINTS" id="PR00237">
    <property type="entry name" value="GPCRRHODOPSN"/>
</dbReference>
<dbReference type="GO" id="GO:0004930">
    <property type="term" value="F:G protein-coupled receptor activity"/>
    <property type="evidence" value="ECO:0007669"/>
    <property type="project" value="UniProtKB-KW"/>
</dbReference>
<dbReference type="PANTHER" id="PTHR24243">
    <property type="entry name" value="G-PROTEIN COUPLED RECEPTOR"/>
    <property type="match status" value="1"/>
</dbReference>
<feature type="transmembrane region" description="Helical" evidence="8">
    <location>
        <begin position="233"/>
        <end position="254"/>
    </location>
</feature>
<evidence type="ECO:0000259" key="9">
    <source>
        <dbReference type="PROSITE" id="PS50262"/>
    </source>
</evidence>
<organism evidence="10 11">
    <name type="scientific">Mizuhopecten yessoensis</name>
    <name type="common">Japanese scallop</name>
    <name type="synonym">Patinopecten yessoensis</name>
    <dbReference type="NCBI Taxonomy" id="6573"/>
    <lineage>
        <taxon>Eukaryota</taxon>
        <taxon>Metazoa</taxon>
        <taxon>Spiralia</taxon>
        <taxon>Lophotrochozoa</taxon>
        <taxon>Mollusca</taxon>
        <taxon>Bivalvia</taxon>
        <taxon>Autobranchia</taxon>
        <taxon>Pteriomorphia</taxon>
        <taxon>Pectinida</taxon>
        <taxon>Pectinoidea</taxon>
        <taxon>Pectinidae</taxon>
        <taxon>Mizuhopecten</taxon>
    </lineage>
</organism>
<keyword evidence="3 8" id="KW-1133">Transmembrane helix</keyword>
<feature type="transmembrane region" description="Helical" evidence="8">
    <location>
        <begin position="96"/>
        <end position="118"/>
    </location>
</feature>
<evidence type="ECO:0000256" key="6">
    <source>
        <dbReference type="ARBA" id="ARBA00023170"/>
    </source>
</evidence>
<feature type="domain" description="G-protein coupled receptors family 1 profile" evidence="9">
    <location>
        <begin position="76"/>
        <end position="356"/>
    </location>
</feature>
<dbReference type="SUPFAM" id="SSF81321">
    <property type="entry name" value="Family A G protein-coupled receptor-like"/>
    <property type="match status" value="1"/>
</dbReference>
<dbReference type="InterPro" id="IPR000276">
    <property type="entry name" value="GPCR_Rhodpsn"/>
</dbReference>
<keyword evidence="11" id="KW-1185">Reference proteome</keyword>
<dbReference type="PROSITE" id="PS50262">
    <property type="entry name" value="G_PROTEIN_RECEP_F1_2"/>
    <property type="match status" value="1"/>
</dbReference>
<dbReference type="InterPro" id="IPR017452">
    <property type="entry name" value="GPCR_Rhodpsn_7TM"/>
</dbReference>
<feature type="transmembrane region" description="Helical" evidence="8">
    <location>
        <begin position="180"/>
        <end position="200"/>
    </location>
</feature>
<evidence type="ECO:0000256" key="7">
    <source>
        <dbReference type="ARBA" id="ARBA00023224"/>
    </source>
</evidence>
<evidence type="ECO:0000256" key="4">
    <source>
        <dbReference type="ARBA" id="ARBA00023040"/>
    </source>
</evidence>
<proteinExistence type="predicted"/>
<comment type="caution">
    <text evidence="10">The sequence shown here is derived from an EMBL/GenBank/DDBJ whole genome shotgun (WGS) entry which is preliminary data.</text>
</comment>
<evidence type="ECO:0000313" key="10">
    <source>
        <dbReference type="EMBL" id="OWF41216.1"/>
    </source>
</evidence>
<sequence>MLDKYTTMVRFEALAEINSTLIGFDYKRLCTQTIPVLKLNVTAGDNETNLSRELDQISAAINLYFPPILVVMGTICNCIVIKVMRSMYFRFLSTSFYMAINAFIDNFSLLFLLTVHWINANFPWIIYRGINAHFMCKAFNFFGWTSSDLGILLTAAMTLERSLAITFPLKAQKWCSVSRAKHMSLLLLVLAMIKNAHFLFTSGLMSQKQRYKLCEISSNNKNMVMFWRLIWPWIHHCFLFIMFTVIIISNIIILRHVKLSYIVQKAANVYYRTGSKKVETRTQVSTNPRSRRRQILMMLLADSITIVICTLPFSIYTSVTSNVVIEDDEAKSVDILIYSASFYLLYINRCANFYLYCLSGSRFRFALKFVCTYKRTMTNSYRMKTNVNPAHETLIDCQLNATVELGDERRDTYVCRMCEG</sequence>
<keyword evidence="2 8" id="KW-0812">Transmembrane</keyword>
<gene>
    <name evidence="10" type="ORF">KP79_PYT21396</name>
</gene>
<evidence type="ECO:0000256" key="3">
    <source>
        <dbReference type="ARBA" id="ARBA00022989"/>
    </source>
</evidence>
<keyword evidence="5 8" id="KW-0472">Membrane</keyword>
<evidence type="ECO:0000313" key="11">
    <source>
        <dbReference type="Proteomes" id="UP000242188"/>
    </source>
</evidence>
<dbReference type="EMBL" id="NEDP02005415">
    <property type="protein sequence ID" value="OWF41216.1"/>
    <property type="molecule type" value="Genomic_DNA"/>
</dbReference>
<keyword evidence="4" id="KW-0297">G-protein coupled receptor</keyword>
<feature type="transmembrane region" description="Helical" evidence="8">
    <location>
        <begin position="64"/>
        <end position="84"/>
    </location>
</feature>
<name>A0A210PXL5_MIZYE</name>
<feature type="transmembrane region" description="Helical" evidence="8">
    <location>
        <begin position="295"/>
        <end position="315"/>
    </location>
</feature>
<feature type="transmembrane region" description="Helical" evidence="8">
    <location>
        <begin position="335"/>
        <end position="358"/>
    </location>
</feature>
<keyword evidence="7" id="KW-0807">Transducer</keyword>
<dbReference type="OrthoDB" id="9990906at2759"/>
<dbReference type="AlphaFoldDB" id="A0A210PXL5"/>
<reference evidence="10 11" key="1">
    <citation type="journal article" date="2017" name="Nat. Ecol. Evol.">
        <title>Scallop genome provides insights into evolution of bilaterian karyotype and development.</title>
        <authorList>
            <person name="Wang S."/>
            <person name="Zhang J."/>
            <person name="Jiao W."/>
            <person name="Li J."/>
            <person name="Xun X."/>
            <person name="Sun Y."/>
            <person name="Guo X."/>
            <person name="Huan P."/>
            <person name="Dong B."/>
            <person name="Zhang L."/>
            <person name="Hu X."/>
            <person name="Sun X."/>
            <person name="Wang J."/>
            <person name="Zhao C."/>
            <person name="Wang Y."/>
            <person name="Wang D."/>
            <person name="Huang X."/>
            <person name="Wang R."/>
            <person name="Lv J."/>
            <person name="Li Y."/>
            <person name="Zhang Z."/>
            <person name="Liu B."/>
            <person name="Lu W."/>
            <person name="Hui Y."/>
            <person name="Liang J."/>
            <person name="Zhou Z."/>
            <person name="Hou R."/>
            <person name="Li X."/>
            <person name="Liu Y."/>
            <person name="Li H."/>
            <person name="Ning X."/>
            <person name="Lin Y."/>
            <person name="Zhao L."/>
            <person name="Xing Q."/>
            <person name="Dou J."/>
            <person name="Li Y."/>
            <person name="Mao J."/>
            <person name="Guo H."/>
            <person name="Dou H."/>
            <person name="Li T."/>
            <person name="Mu C."/>
            <person name="Jiang W."/>
            <person name="Fu Q."/>
            <person name="Fu X."/>
            <person name="Miao Y."/>
            <person name="Liu J."/>
            <person name="Yu Q."/>
            <person name="Li R."/>
            <person name="Liao H."/>
            <person name="Li X."/>
            <person name="Kong Y."/>
            <person name="Jiang Z."/>
            <person name="Chourrout D."/>
            <person name="Li R."/>
            <person name="Bao Z."/>
        </authorList>
    </citation>
    <scope>NUCLEOTIDE SEQUENCE [LARGE SCALE GENOMIC DNA]</scope>
    <source>
        <strain evidence="10 11">PY_sf001</strain>
    </source>
</reference>
<comment type="subcellular location">
    <subcellularLocation>
        <location evidence="1">Membrane</location>
        <topology evidence="1">Multi-pass membrane protein</topology>
    </subcellularLocation>
</comment>
<accession>A0A210PXL5</accession>
<dbReference type="Pfam" id="PF00001">
    <property type="entry name" value="7tm_1"/>
    <property type="match status" value="1"/>
</dbReference>
<keyword evidence="6 10" id="KW-0675">Receptor</keyword>
<evidence type="ECO:0000256" key="5">
    <source>
        <dbReference type="ARBA" id="ARBA00023136"/>
    </source>
</evidence>
<evidence type="ECO:0000256" key="8">
    <source>
        <dbReference type="SAM" id="Phobius"/>
    </source>
</evidence>
<dbReference type="PANTHER" id="PTHR24243:SF230">
    <property type="entry name" value="G-PROTEIN COUPLED RECEPTORS FAMILY 1 PROFILE DOMAIN-CONTAINING PROTEIN"/>
    <property type="match status" value="1"/>
</dbReference>
<dbReference type="Proteomes" id="UP000242188">
    <property type="component" value="Unassembled WGS sequence"/>
</dbReference>
<evidence type="ECO:0000256" key="2">
    <source>
        <dbReference type="ARBA" id="ARBA00022692"/>
    </source>
</evidence>
<protein>
    <submittedName>
        <fullName evidence="10">G-protein coupled receptor B0563.6</fullName>
    </submittedName>
</protein>
<dbReference type="GO" id="GO:0005886">
    <property type="term" value="C:plasma membrane"/>
    <property type="evidence" value="ECO:0007669"/>
    <property type="project" value="TreeGrafter"/>
</dbReference>
<dbReference type="Gene3D" id="1.20.1070.10">
    <property type="entry name" value="Rhodopsin 7-helix transmembrane proteins"/>
    <property type="match status" value="1"/>
</dbReference>